<keyword evidence="3" id="KW-1185">Reference proteome</keyword>
<organism evidence="2 3">
    <name type="scientific">Desulforamulus hydrothermalis Lam5 = DSM 18033</name>
    <dbReference type="NCBI Taxonomy" id="1121428"/>
    <lineage>
        <taxon>Bacteria</taxon>
        <taxon>Bacillati</taxon>
        <taxon>Bacillota</taxon>
        <taxon>Clostridia</taxon>
        <taxon>Eubacteriales</taxon>
        <taxon>Peptococcaceae</taxon>
        <taxon>Desulforamulus</taxon>
    </lineage>
</organism>
<dbReference type="STRING" id="1121428.DESHY_110086"/>
<reference evidence="2 3" key="1">
    <citation type="journal article" date="2013" name="Genome Announc.">
        <title>Genome Sequence of the Sulfate-Reducing Bacterium Desulfotomaculum hydrothermale Lam5(T).</title>
        <authorList>
            <person name="Amin O."/>
            <person name="Fardeau M.L."/>
            <person name="Valette O."/>
            <person name="Hirschler-Rea A."/>
            <person name="Barbe V."/>
            <person name="Medigue C."/>
            <person name="Vacherie B."/>
            <person name="Ollivier B."/>
            <person name="Bertin P.N."/>
            <person name="Dolla A."/>
        </authorList>
    </citation>
    <scope>NUCLEOTIDE SEQUENCE [LARGE SCALE GENOMIC DNA]</scope>
    <source>
        <strain evidence="3">Lam5 / DSM 18033</strain>
    </source>
</reference>
<evidence type="ECO:0000256" key="1">
    <source>
        <dbReference type="SAM" id="Phobius"/>
    </source>
</evidence>
<feature type="transmembrane region" description="Helical" evidence="1">
    <location>
        <begin position="33"/>
        <end position="53"/>
    </location>
</feature>
<keyword evidence="1" id="KW-1133">Transmembrane helix</keyword>
<sequence>MSMDYLLALGPLLIGSYTLSLAVWLWRQQNKRGAVGTVLLTLVTLAVSFYSVFLRQPY</sequence>
<dbReference type="Proteomes" id="UP000009315">
    <property type="component" value="Unassembled WGS sequence"/>
</dbReference>
<keyword evidence="1" id="KW-0812">Transmembrane</keyword>
<comment type="caution">
    <text evidence="2">The sequence shown here is derived from an EMBL/GenBank/DDBJ whole genome shotgun (WGS) entry which is preliminary data.</text>
</comment>
<evidence type="ECO:0000313" key="2">
    <source>
        <dbReference type="EMBL" id="CCO07142.1"/>
    </source>
</evidence>
<name>K8DX57_9FIRM</name>
<dbReference type="AlphaFoldDB" id="K8DX57"/>
<evidence type="ECO:0000313" key="3">
    <source>
        <dbReference type="Proteomes" id="UP000009315"/>
    </source>
</evidence>
<keyword evidence="1" id="KW-0472">Membrane</keyword>
<proteinExistence type="predicted"/>
<feature type="transmembrane region" description="Helical" evidence="1">
    <location>
        <begin position="6"/>
        <end position="26"/>
    </location>
</feature>
<gene>
    <name evidence="2" type="ORF">DESHY_110086</name>
</gene>
<accession>K8DX57</accession>
<protein>
    <submittedName>
        <fullName evidence="2">Uncharacterized protein</fullName>
    </submittedName>
</protein>
<dbReference type="EMBL" id="CAOS01000003">
    <property type="protein sequence ID" value="CCO07142.1"/>
    <property type="molecule type" value="Genomic_DNA"/>
</dbReference>